<feature type="region of interest" description="Disordered" evidence="1">
    <location>
        <begin position="1"/>
        <end position="25"/>
    </location>
</feature>
<accession>A0ABX4SFC7</accession>
<evidence type="ECO:0000313" key="2">
    <source>
        <dbReference type="EMBL" id="PKZ19893.1"/>
    </source>
</evidence>
<comment type="caution">
    <text evidence="2">The sequence shown here is derived from an EMBL/GenBank/DDBJ whole genome shotgun (WGS) entry which is preliminary data.</text>
</comment>
<gene>
    <name evidence="2" type="ORF">CYJ59_00435</name>
</gene>
<name>A0ABX4SFC7_9BIFI</name>
<keyword evidence="3" id="KW-1185">Reference proteome</keyword>
<dbReference type="EMBL" id="PKHC01000001">
    <property type="protein sequence ID" value="PKZ19893.1"/>
    <property type="molecule type" value="Genomic_DNA"/>
</dbReference>
<proteinExistence type="predicted"/>
<feature type="compositionally biased region" description="Polar residues" evidence="1">
    <location>
        <begin position="1"/>
        <end position="15"/>
    </location>
</feature>
<dbReference type="Proteomes" id="UP000235111">
    <property type="component" value="Unassembled WGS sequence"/>
</dbReference>
<evidence type="ECO:0000256" key="1">
    <source>
        <dbReference type="SAM" id="MobiDB-lite"/>
    </source>
</evidence>
<organism evidence="2 3">
    <name type="scientific">Gardnerella leopoldii</name>
    <dbReference type="NCBI Taxonomy" id="2792978"/>
    <lineage>
        <taxon>Bacteria</taxon>
        <taxon>Bacillati</taxon>
        <taxon>Actinomycetota</taxon>
        <taxon>Actinomycetes</taxon>
        <taxon>Bifidobacteriales</taxon>
        <taxon>Bifidobacteriaceae</taxon>
        <taxon>Gardnerella</taxon>
    </lineage>
</organism>
<evidence type="ECO:0000313" key="3">
    <source>
        <dbReference type="Proteomes" id="UP000235111"/>
    </source>
</evidence>
<reference evidence="2 3" key="1">
    <citation type="submission" date="2017-12" db="EMBL/GenBank/DDBJ databases">
        <title>Phylogenetic diversity of female urinary microbiome.</title>
        <authorList>
            <person name="Thomas-White K."/>
            <person name="Wolfe A.J."/>
        </authorList>
    </citation>
    <scope>NUCLEOTIDE SEQUENCE [LARGE SCALE GENOMIC DNA]</scope>
    <source>
        <strain evidence="2 3">UMB0912</strain>
    </source>
</reference>
<sequence>MPSVWHSKSNAKQNKSGGGREGDIPAPYEVELVGGRSTLTSETLSWGKVPEFLLAKSFVIKMIMCADIDLSFS</sequence>
<protein>
    <submittedName>
        <fullName evidence="2">Uncharacterized protein</fullName>
    </submittedName>
</protein>